<dbReference type="KEGG" id="afo:Afer_1331"/>
<dbReference type="HOGENOM" id="CLU_031285_9_1_11"/>
<keyword evidence="2" id="KW-0813">Transport</keyword>
<dbReference type="Pfam" id="PF01547">
    <property type="entry name" value="SBP_bac_1"/>
    <property type="match status" value="1"/>
</dbReference>
<keyword evidence="3" id="KW-0732">Signal</keyword>
<feature type="transmembrane region" description="Helical" evidence="5">
    <location>
        <begin position="31"/>
        <end position="50"/>
    </location>
</feature>
<dbReference type="InterPro" id="IPR006059">
    <property type="entry name" value="SBP"/>
</dbReference>
<keyword evidence="5" id="KW-0472">Membrane</keyword>
<dbReference type="GO" id="GO:0055052">
    <property type="term" value="C:ATP-binding cassette (ABC) transporter complex, substrate-binding subunit-containing"/>
    <property type="evidence" value="ECO:0007669"/>
    <property type="project" value="TreeGrafter"/>
</dbReference>
<dbReference type="SUPFAM" id="SSF53850">
    <property type="entry name" value="Periplasmic binding protein-like II"/>
    <property type="match status" value="1"/>
</dbReference>
<dbReference type="OrthoDB" id="3495561at2"/>
<comment type="similarity">
    <text evidence="1">Belongs to the bacterial solute-binding protein 1 family.</text>
</comment>
<dbReference type="EMBL" id="CP001631">
    <property type="protein sequence ID" value="ACU54257.1"/>
    <property type="molecule type" value="Genomic_DNA"/>
</dbReference>
<dbReference type="RefSeq" id="WP_015798741.1">
    <property type="nucleotide sequence ID" value="NC_013124.1"/>
</dbReference>
<dbReference type="Proteomes" id="UP000000771">
    <property type="component" value="Chromosome"/>
</dbReference>
<evidence type="ECO:0000256" key="3">
    <source>
        <dbReference type="ARBA" id="ARBA00022729"/>
    </source>
</evidence>
<sequence length="464" mass="49350">MSHGTNRHEFARATEGQQTTRSRRRLRRSGAVGVVLAGSMALLAACGSSSTTSSTSSTTSGVNLSSAHGTITWWASPIAQVGIRAALIRAFEKAYPKIHVNLVSAPTNTDTNRADLVNTISGGASTPDVFMGDVIWPAEFGAHGFAVPLSNYLPSSYWAKFAPGLVQGATYKGKVYGSPLFEDEGFLYYRKDLLAKYHLPVPKTWEQLESDAVTLVHDNAVKYGFVWEGNSYEGLTCDFMEYLTSAGGSVVNSSYTKATIDSPAALRALTFMRSLITSGASPAAVTTFEEPQAMAVFDSGQAAFLRNWDYAWANSQTPSDSKVVGDVGVAPLPTFQGESYPGYSNIGGWNLYINPHSKNLAADLVFIKWMSSTQAQDILGKTYSEIPTVESVRLALAKDPSIAPPIKVAAETRLVPRPAGTPNYPQVSSAIYTNVNAALAGSMSPSAALKTAASQINTALAGGI</sequence>
<dbReference type="eggNOG" id="COG1653">
    <property type="taxonomic scope" value="Bacteria"/>
</dbReference>
<reference evidence="6 7" key="1">
    <citation type="journal article" date="2009" name="Stand. Genomic Sci.">
        <title>Complete genome sequence of Acidimicrobium ferrooxidans type strain (ICP).</title>
        <authorList>
            <person name="Clum A."/>
            <person name="Nolan M."/>
            <person name="Lang E."/>
            <person name="Glavina Del Rio T."/>
            <person name="Tice H."/>
            <person name="Copeland A."/>
            <person name="Cheng J.F."/>
            <person name="Lucas S."/>
            <person name="Chen F."/>
            <person name="Bruce D."/>
            <person name="Goodwin L."/>
            <person name="Pitluck S."/>
            <person name="Ivanova N."/>
            <person name="Mavrommatis K."/>
            <person name="Mikhailova N."/>
            <person name="Pati A."/>
            <person name="Chen A."/>
            <person name="Palaniappan K."/>
            <person name="Goker M."/>
            <person name="Spring S."/>
            <person name="Land M."/>
            <person name="Hauser L."/>
            <person name="Chang Y.J."/>
            <person name="Jeffries C.C."/>
            <person name="Chain P."/>
            <person name="Bristow J."/>
            <person name="Eisen J.A."/>
            <person name="Markowitz V."/>
            <person name="Hugenholtz P."/>
            <person name="Kyrpides N.C."/>
            <person name="Klenk H.P."/>
            <person name="Lapidus A."/>
        </authorList>
    </citation>
    <scope>NUCLEOTIDE SEQUENCE [LARGE SCALE GENOMIC DNA]</scope>
    <source>
        <strain evidence="7">DSM 10331 / JCM 15462 / NBRC 103882 / ICP</strain>
    </source>
</reference>
<evidence type="ECO:0000313" key="6">
    <source>
        <dbReference type="EMBL" id="ACU54257.1"/>
    </source>
</evidence>
<protein>
    <submittedName>
        <fullName evidence="6">Extracellular solute-binding protein family 1</fullName>
    </submittedName>
</protein>
<name>C7LZU9_ACIFD</name>
<dbReference type="CDD" id="cd14750">
    <property type="entry name" value="PBP2_TMBP"/>
    <property type="match status" value="1"/>
</dbReference>
<feature type="compositionally biased region" description="Basic and acidic residues" evidence="4">
    <location>
        <begin position="1"/>
        <end position="12"/>
    </location>
</feature>
<keyword evidence="5" id="KW-0812">Transmembrane</keyword>
<keyword evidence="7" id="KW-1185">Reference proteome</keyword>
<keyword evidence="5" id="KW-1133">Transmembrane helix</keyword>
<dbReference type="GO" id="GO:0015768">
    <property type="term" value="P:maltose transport"/>
    <property type="evidence" value="ECO:0007669"/>
    <property type="project" value="TreeGrafter"/>
</dbReference>
<organism evidence="6 7">
    <name type="scientific">Acidimicrobium ferrooxidans (strain DSM 10331 / JCM 15462 / NBRC 103882 / ICP)</name>
    <dbReference type="NCBI Taxonomy" id="525909"/>
    <lineage>
        <taxon>Bacteria</taxon>
        <taxon>Bacillati</taxon>
        <taxon>Actinomycetota</taxon>
        <taxon>Acidimicrobiia</taxon>
        <taxon>Acidimicrobiales</taxon>
        <taxon>Acidimicrobiaceae</taxon>
        <taxon>Acidimicrobium</taxon>
    </lineage>
</organism>
<gene>
    <name evidence="6" type="ordered locus">Afer_1331</name>
</gene>
<dbReference type="GO" id="GO:1901982">
    <property type="term" value="F:maltose binding"/>
    <property type="evidence" value="ECO:0007669"/>
    <property type="project" value="TreeGrafter"/>
</dbReference>
<dbReference type="STRING" id="525909.Afer_1331"/>
<dbReference type="AlphaFoldDB" id="C7LZU9"/>
<proteinExistence type="inferred from homology"/>
<accession>C7LZU9</accession>
<evidence type="ECO:0000256" key="5">
    <source>
        <dbReference type="SAM" id="Phobius"/>
    </source>
</evidence>
<evidence type="ECO:0000313" key="7">
    <source>
        <dbReference type="Proteomes" id="UP000000771"/>
    </source>
</evidence>
<dbReference type="Gene3D" id="3.40.190.10">
    <property type="entry name" value="Periplasmic binding protein-like II"/>
    <property type="match status" value="2"/>
</dbReference>
<dbReference type="PANTHER" id="PTHR30061">
    <property type="entry name" value="MALTOSE-BINDING PERIPLASMIC PROTEIN"/>
    <property type="match status" value="1"/>
</dbReference>
<feature type="region of interest" description="Disordered" evidence="4">
    <location>
        <begin position="1"/>
        <end position="28"/>
    </location>
</feature>
<evidence type="ECO:0000256" key="1">
    <source>
        <dbReference type="ARBA" id="ARBA00008520"/>
    </source>
</evidence>
<evidence type="ECO:0000256" key="2">
    <source>
        <dbReference type="ARBA" id="ARBA00022448"/>
    </source>
</evidence>
<dbReference type="PANTHER" id="PTHR30061:SF50">
    <property type="entry name" value="MALTOSE_MALTODEXTRIN-BINDING PERIPLASMIC PROTEIN"/>
    <property type="match status" value="1"/>
</dbReference>
<evidence type="ECO:0000256" key="4">
    <source>
        <dbReference type="SAM" id="MobiDB-lite"/>
    </source>
</evidence>
<dbReference type="GO" id="GO:0042956">
    <property type="term" value="P:maltodextrin transmembrane transport"/>
    <property type="evidence" value="ECO:0007669"/>
    <property type="project" value="TreeGrafter"/>
</dbReference>